<sequence>MIKSCSTPHLSPTAFSTPMYLASSCPNSGYSMYYGGNGGGGCVLAKGEVDGGSYVGFSLTLDFLRFKVYERHRWWRQSVKEEDDFHRIRIRKIKENDELHDSIVSILKLSPSTKRDKG</sequence>
<proteinExistence type="predicted"/>
<reference evidence="1" key="1">
    <citation type="submission" date="2022-06" db="EMBL/GenBank/DDBJ databases">
        <title>Uncovering the hologenomic basis of an extraordinary plant invasion.</title>
        <authorList>
            <person name="Bieker V.C."/>
            <person name="Martin M.D."/>
            <person name="Gilbert T."/>
            <person name="Hodgins K."/>
            <person name="Battlay P."/>
            <person name="Petersen B."/>
            <person name="Wilson J."/>
        </authorList>
    </citation>
    <scope>NUCLEOTIDE SEQUENCE</scope>
    <source>
        <strain evidence="1">AA19_3_7</strain>
        <tissue evidence="1">Leaf</tissue>
    </source>
</reference>
<dbReference type="AlphaFoldDB" id="A0AAD5C7J2"/>
<dbReference type="PROSITE" id="PS51257">
    <property type="entry name" value="PROKAR_LIPOPROTEIN"/>
    <property type="match status" value="1"/>
</dbReference>
<evidence type="ECO:0000313" key="1">
    <source>
        <dbReference type="EMBL" id="KAI7736771.1"/>
    </source>
</evidence>
<protein>
    <submittedName>
        <fullName evidence="1">Uncharacterized protein</fullName>
    </submittedName>
</protein>
<gene>
    <name evidence="1" type="ORF">M8C21_012646</name>
</gene>
<evidence type="ECO:0000313" key="2">
    <source>
        <dbReference type="Proteomes" id="UP001206925"/>
    </source>
</evidence>
<comment type="caution">
    <text evidence="1">The sequence shown here is derived from an EMBL/GenBank/DDBJ whole genome shotgun (WGS) entry which is preliminary data.</text>
</comment>
<dbReference type="EMBL" id="JAMZMK010009194">
    <property type="protein sequence ID" value="KAI7736771.1"/>
    <property type="molecule type" value="Genomic_DNA"/>
</dbReference>
<accession>A0AAD5C7J2</accession>
<name>A0AAD5C7J2_AMBAR</name>
<organism evidence="1 2">
    <name type="scientific">Ambrosia artemisiifolia</name>
    <name type="common">Common ragweed</name>
    <dbReference type="NCBI Taxonomy" id="4212"/>
    <lineage>
        <taxon>Eukaryota</taxon>
        <taxon>Viridiplantae</taxon>
        <taxon>Streptophyta</taxon>
        <taxon>Embryophyta</taxon>
        <taxon>Tracheophyta</taxon>
        <taxon>Spermatophyta</taxon>
        <taxon>Magnoliopsida</taxon>
        <taxon>eudicotyledons</taxon>
        <taxon>Gunneridae</taxon>
        <taxon>Pentapetalae</taxon>
        <taxon>asterids</taxon>
        <taxon>campanulids</taxon>
        <taxon>Asterales</taxon>
        <taxon>Asteraceae</taxon>
        <taxon>Asteroideae</taxon>
        <taxon>Heliantheae alliance</taxon>
        <taxon>Heliantheae</taxon>
        <taxon>Ambrosia</taxon>
    </lineage>
</organism>
<keyword evidence="2" id="KW-1185">Reference proteome</keyword>
<dbReference type="Proteomes" id="UP001206925">
    <property type="component" value="Unassembled WGS sequence"/>
</dbReference>